<proteinExistence type="inferred from homology"/>
<evidence type="ECO:0000259" key="5">
    <source>
        <dbReference type="Pfam" id="PF04542"/>
    </source>
</evidence>
<dbReference type="Proteomes" id="UP000094068">
    <property type="component" value="Unassembled WGS sequence"/>
</dbReference>
<sequence>MEKREQISLVEKAKNGDAQSFIKLCEAYQVVLYNSAYKLLLNNEDVADCLQETEIRAWQKIPNIKNEAAFNSWIFRIMINIAKDILKKRVETVEFEESYMSTKENSYKRFNLEEEFNKLPDRYKIPIILHYYAGFNINEIAEQLNLSKNTVKTRLARGRLKLKLFLEGEENG</sequence>
<evidence type="ECO:0000256" key="4">
    <source>
        <dbReference type="ARBA" id="ARBA00023163"/>
    </source>
</evidence>
<feature type="domain" description="RNA polymerase sigma factor 70 region 4 type 2" evidence="6">
    <location>
        <begin position="111"/>
        <end position="162"/>
    </location>
</feature>
<keyword evidence="8" id="KW-1185">Reference proteome</keyword>
<dbReference type="STRING" id="903984.BCR21_13230"/>
<evidence type="ECO:0000256" key="1">
    <source>
        <dbReference type="ARBA" id="ARBA00010641"/>
    </source>
</evidence>
<dbReference type="InterPro" id="IPR036388">
    <property type="entry name" value="WH-like_DNA-bd_sf"/>
</dbReference>
<keyword evidence="3" id="KW-0731">Sigma factor</keyword>
<evidence type="ECO:0008006" key="9">
    <source>
        <dbReference type="Google" id="ProtNLM"/>
    </source>
</evidence>
<dbReference type="AlphaFoldDB" id="A0A1E5GCB8"/>
<dbReference type="SUPFAM" id="SSF88659">
    <property type="entry name" value="Sigma3 and sigma4 domains of RNA polymerase sigma factors"/>
    <property type="match status" value="1"/>
</dbReference>
<keyword evidence="4" id="KW-0804">Transcription</keyword>
<comment type="similarity">
    <text evidence="1">Belongs to the sigma-70 factor family. ECF subfamily.</text>
</comment>
<dbReference type="GO" id="GO:0016987">
    <property type="term" value="F:sigma factor activity"/>
    <property type="evidence" value="ECO:0007669"/>
    <property type="project" value="UniProtKB-KW"/>
</dbReference>
<dbReference type="EMBL" id="MIJZ01000015">
    <property type="protein sequence ID" value="OEG10307.1"/>
    <property type="molecule type" value="Genomic_DNA"/>
</dbReference>
<dbReference type="SUPFAM" id="SSF88946">
    <property type="entry name" value="Sigma2 domain of RNA polymerase sigma factors"/>
    <property type="match status" value="1"/>
</dbReference>
<dbReference type="RefSeq" id="WP_069646997.1">
    <property type="nucleotide sequence ID" value="NZ_MIJZ01000015.1"/>
</dbReference>
<dbReference type="Pfam" id="PF08281">
    <property type="entry name" value="Sigma70_r4_2"/>
    <property type="match status" value="1"/>
</dbReference>
<dbReference type="CDD" id="cd06171">
    <property type="entry name" value="Sigma70_r4"/>
    <property type="match status" value="1"/>
</dbReference>
<dbReference type="InterPro" id="IPR013325">
    <property type="entry name" value="RNA_pol_sigma_r2"/>
</dbReference>
<dbReference type="InterPro" id="IPR013249">
    <property type="entry name" value="RNA_pol_sigma70_r4_t2"/>
</dbReference>
<dbReference type="InterPro" id="IPR039425">
    <property type="entry name" value="RNA_pol_sigma-70-like"/>
</dbReference>
<dbReference type="NCBIfam" id="TIGR02937">
    <property type="entry name" value="sigma70-ECF"/>
    <property type="match status" value="1"/>
</dbReference>
<dbReference type="PANTHER" id="PTHR43133:SF51">
    <property type="entry name" value="RNA POLYMERASE SIGMA FACTOR"/>
    <property type="match status" value="1"/>
</dbReference>
<dbReference type="Gene3D" id="1.10.10.10">
    <property type="entry name" value="Winged helix-like DNA-binding domain superfamily/Winged helix DNA-binding domain"/>
    <property type="match status" value="1"/>
</dbReference>
<dbReference type="GO" id="GO:0003677">
    <property type="term" value="F:DNA binding"/>
    <property type="evidence" value="ECO:0007669"/>
    <property type="project" value="InterPro"/>
</dbReference>
<comment type="caution">
    <text evidence="7">The sequence shown here is derived from an EMBL/GenBank/DDBJ whole genome shotgun (WGS) entry which is preliminary data.</text>
</comment>
<dbReference type="OrthoDB" id="9782703at2"/>
<dbReference type="InterPro" id="IPR007627">
    <property type="entry name" value="RNA_pol_sigma70_r2"/>
</dbReference>
<evidence type="ECO:0000256" key="2">
    <source>
        <dbReference type="ARBA" id="ARBA00023015"/>
    </source>
</evidence>
<accession>A0A1E5GCB8</accession>
<dbReference type="InterPro" id="IPR014284">
    <property type="entry name" value="RNA_pol_sigma-70_dom"/>
</dbReference>
<organism evidence="7 8">
    <name type="scientific">Enterococcus ureasiticus</name>
    <dbReference type="NCBI Taxonomy" id="903984"/>
    <lineage>
        <taxon>Bacteria</taxon>
        <taxon>Bacillati</taxon>
        <taxon>Bacillota</taxon>
        <taxon>Bacilli</taxon>
        <taxon>Lactobacillales</taxon>
        <taxon>Enterococcaceae</taxon>
        <taxon>Enterococcus</taxon>
    </lineage>
</organism>
<feature type="domain" description="RNA polymerase sigma-70 region 2" evidence="5">
    <location>
        <begin position="25"/>
        <end position="89"/>
    </location>
</feature>
<dbReference type="Gene3D" id="1.10.1740.10">
    <property type="match status" value="1"/>
</dbReference>
<keyword evidence="2" id="KW-0805">Transcription regulation</keyword>
<protein>
    <recommendedName>
        <fullName evidence="9">RNA polymerase subunit sigma</fullName>
    </recommendedName>
</protein>
<dbReference type="InterPro" id="IPR013324">
    <property type="entry name" value="RNA_pol_sigma_r3/r4-like"/>
</dbReference>
<evidence type="ECO:0000256" key="3">
    <source>
        <dbReference type="ARBA" id="ARBA00023082"/>
    </source>
</evidence>
<reference evidence="8" key="1">
    <citation type="submission" date="2016-09" db="EMBL/GenBank/DDBJ databases">
        <authorList>
            <person name="Gulvik C.A."/>
        </authorList>
    </citation>
    <scope>NUCLEOTIDE SEQUENCE [LARGE SCALE GENOMIC DNA]</scope>
    <source>
        <strain evidence="8">DSM 23328</strain>
    </source>
</reference>
<evidence type="ECO:0000313" key="8">
    <source>
        <dbReference type="Proteomes" id="UP000094068"/>
    </source>
</evidence>
<dbReference type="Pfam" id="PF04542">
    <property type="entry name" value="Sigma70_r2"/>
    <property type="match status" value="1"/>
</dbReference>
<evidence type="ECO:0000313" key="7">
    <source>
        <dbReference type="EMBL" id="OEG10307.1"/>
    </source>
</evidence>
<evidence type="ECO:0000259" key="6">
    <source>
        <dbReference type="Pfam" id="PF08281"/>
    </source>
</evidence>
<name>A0A1E5GCB8_9ENTE</name>
<gene>
    <name evidence="7" type="ORF">BCR21_13230</name>
</gene>
<dbReference type="GO" id="GO:0006352">
    <property type="term" value="P:DNA-templated transcription initiation"/>
    <property type="evidence" value="ECO:0007669"/>
    <property type="project" value="InterPro"/>
</dbReference>
<dbReference type="PANTHER" id="PTHR43133">
    <property type="entry name" value="RNA POLYMERASE ECF-TYPE SIGMA FACTO"/>
    <property type="match status" value="1"/>
</dbReference>